<dbReference type="InParanoid" id="A7E815"/>
<dbReference type="AlphaFoldDB" id="A7E815"/>
<dbReference type="EMBL" id="CH476622">
    <property type="protein sequence ID" value="EDN96517.1"/>
    <property type="molecule type" value="Genomic_DNA"/>
</dbReference>
<proteinExistence type="predicted"/>
<reference evidence="2" key="1">
    <citation type="journal article" date="2011" name="PLoS Genet.">
        <title>Genomic analysis of the necrotrophic fungal pathogens Sclerotinia sclerotiorum and Botrytis cinerea.</title>
        <authorList>
            <person name="Amselem J."/>
            <person name="Cuomo C.A."/>
            <person name="van Kan J.A."/>
            <person name="Viaud M."/>
            <person name="Benito E.P."/>
            <person name="Couloux A."/>
            <person name="Coutinho P.M."/>
            <person name="de Vries R.P."/>
            <person name="Dyer P.S."/>
            <person name="Fillinger S."/>
            <person name="Fournier E."/>
            <person name="Gout L."/>
            <person name="Hahn M."/>
            <person name="Kohn L."/>
            <person name="Lapalu N."/>
            <person name="Plummer K.M."/>
            <person name="Pradier J.M."/>
            <person name="Quevillon E."/>
            <person name="Sharon A."/>
            <person name="Simon A."/>
            <person name="ten Have A."/>
            <person name="Tudzynski B."/>
            <person name="Tudzynski P."/>
            <person name="Wincker P."/>
            <person name="Andrew M."/>
            <person name="Anthouard V."/>
            <person name="Beever R.E."/>
            <person name="Beffa R."/>
            <person name="Benoit I."/>
            <person name="Bouzid O."/>
            <person name="Brault B."/>
            <person name="Chen Z."/>
            <person name="Choquer M."/>
            <person name="Collemare J."/>
            <person name="Cotton P."/>
            <person name="Danchin E.G."/>
            <person name="Da Silva C."/>
            <person name="Gautier A."/>
            <person name="Giraud C."/>
            <person name="Giraud T."/>
            <person name="Gonzalez C."/>
            <person name="Grossetete S."/>
            <person name="Guldener U."/>
            <person name="Henrissat B."/>
            <person name="Howlett B.J."/>
            <person name="Kodira C."/>
            <person name="Kretschmer M."/>
            <person name="Lappartient A."/>
            <person name="Leroch M."/>
            <person name="Levis C."/>
            <person name="Mauceli E."/>
            <person name="Neuveglise C."/>
            <person name="Oeser B."/>
            <person name="Pearson M."/>
            <person name="Poulain J."/>
            <person name="Poussereau N."/>
            <person name="Quesneville H."/>
            <person name="Rascle C."/>
            <person name="Schumacher J."/>
            <person name="Segurens B."/>
            <person name="Sexton A."/>
            <person name="Silva E."/>
            <person name="Sirven C."/>
            <person name="Soanes D.M."/>
            <person name="Talbot N.J."/>
            <person name="Templeton M."/>
            <person name="Yandava C."/>
            <person name="Yarden O."/>
            <person name="Zeng Q."/>
            <person name="Rollins J.A."/>
            <person name="Lebrun M.H."/>
            <person name="Dickman M."/>
        </authorList>
    </citation>
    <scope>NUCLEOTIDE SEQUENCE [LARGE SCALE GENOMIC DNA]</scope>
    <source>
        <strain evidence="2">ATCC 18683 / 1980 / Ss-1</strain>
    </source>
</reference>
<dbReference type="KEGG" id="ssl:SS1G_01443"/>
<sequence length="64" mass="7521">MRDYYVFIILEFNAKSPKPTTFTSLFSHFVMVLIAKRMYVNPLFSSPIVSDKKLTPRQVDTKMM</sequence>
<keyword evidence="2" id="KW-1185">Reference proteome</keyword>
<protein>
    <submittedName>
        <fullName evidence="1">Uncharacterized protein</fullName>
    </submittedName>
</protein>
<organism evidence="1 2">
    <name type="scientific">Sclerotinia sclerotiorum (strain ATCC 18683 / 1980 / Ss-1)</name>
    <name type="common">White mold</name>
    <name type="synonym">Whetzelinia sclerotiorum</name>
    <dbReference type="NCBI Taxonomy" id="665079"/>
    <lineage>
        <taxon>Eukaryota</taxon>
        <taxon>Fungi</taxon>
        <taxon>Dikarya</taxon>
        <taxon>Ascomycota</taxon>
        <taxon>Pezizomycotina</taxon>
        <taxon>Leotiomycetes</taxon>
        <taxon>Helotiales</taxon>
        <taxon>Sclerotiniaceae</taxon>
        <taxon>Sclerotinia</taxon>
    </lineage>
</organism>
<name>A7E815_SCLS1</name>
<accession>A7E815</accession>
<evidence type="ECO:0000313" key="1">
    <source>
        <dbReference type="EMBL" id="EDN96517.1"/>
    </source>
</evidence>
<dbReference type="GeneID" id="5493727"/>
<dbReference type="RefSeq" id="XP_001597249.1">
    <property type="nucleotide sequence ID" value="XM_001597199.1"/>
</dbReference>
<dbReference type="HOGENOM" id="CLU_2868953_0_0_1"/>
<evidence type="ECO:0000313" key="2">
    <source>
        <dbReference type="Proteomes" id="UP000001312"/>
    </source>
</evidence>
<dbReference type="Proteomes" id="UP000001312">
    <property type="component" value="Unassembled WGS sequence"/>
</dbReference>
<gene>
    <name evidence="1" type="ORF">SS1G_01443</name>
</gene>